<sequence>MLLKKIINFSLLTTVVKSSFLHLPVIKKRYDLNNDEYSLKTKFSQPHLLLSTTNDNDNDKYLKRENSEDSFQLDLKFDQIMYEVELYIGSNKDLVRLFVDTGSADMVVNSADNYECTSDTAAAEIEQDEDDSDDDDVLFKRDKIQNYCQVEITTATKTTKNITNSISLFSLINTPSKEIIINSKNSYYKSSQNIYPTLTREIIDSSTNEAYIDLISPKLSESFNCMAYGVFNQSNSSTFQNLSVPLDIVYGDGTEFSGNYVIDDIYFGEGNNKISNFTFGLNINSYKQTGILGLGFMSNEYAYQNNEYPKYENFPIYLKKIGLINKSLYSFYLPYNGLSNDSILFGAYDSNGFDLSTGLTLLPIINFSPSIKNGNGPYYISFTLNSISFSTNLIYNKSIAIGNAPIILDTGSSNTMMPYYIFNEILIKFGFQWSNQLNNYVINESEISNKLLNFITFNFQGAIIKVPIIDFTLPVIDGKTLSFTGLRSISITSANIDYFLFGDDFLSSIYFIVDLDDQNIAIGQVNQNKSSNNIITVNDSIPHASKSLYWNEIYGYNGSKSLKLVEIDDPNKISTIKDSDEDLELYALGYGDNLEW</sequence>
<proteinExistence type="inferred from homology"/>
<dbReference type="GO" id="GO:0004190">
    <property type="term" value="F:aspartic-type endopeptidase activity"/>
    <property type="evidence" value="ECO:0007669"/>
    <property type="project" value="InterPro"/>
</dbReference>
<feature type="chain" id="PRO_5040355270" description="Peptidase A1 domain-containing protein" evidence="3">
    <location>
        <begin position="19"/>
        <end position="596"/>
    </location>
</feature>
<dbReference type="EMBL" id="PUHW01000017">
    <property type="protein sequence ID" value="KAG0690806.1"/>
    <property type="molecule type" value="Genomic_DNA"/>
</dbReference>
<evidence type="ECO:0000256" key="3">
    <source>
        <dbReference type="SAM" id="SignalP"/>
    </source>
</evidence>
<keyword evidence="3" id="KW-0732">Signal</keyword>
<gene>
    <name evidence="5" type="ORF">C6P40_001240</name>
</gene>
<dbReference type="PROSITE" id="PS51767">
    <property type="entry name" value="PEPTIDASE_A1"/>
    <property type="match status" value="1"/>
</dbReference>
<evidence type="ECO:0000256" key="2">
    <source>
        <dbReference type="ARBA" id="ARBA00023157"/>
    </source>
</evidence>
<keyword evidence="2" id="KW-1015">Disulfide bond</keyword>
<dbReference type="GO" id="GO:0006508">
    <property type="term" value="P:proteolysis"/>
    <property type="evidence" value="ECO:0007669"/>
    <property type="project" value="InterPro"/>
</dbReference>
<protein>
    <recommendedName>
        <fullName evidence="4">Peptidase A1 domain-containing protein</fullName>
    </recommendedName>
</protein>
<feature type="signal peptide" evidence="3">
    <location>
        <begin position="1"/>
        <end position="18"/>
    </location>
</feature>
<dbReference type="Pfam" id="PF00026">
    <property type="entry name" value="Asp"/>
    <property type="match status" value="1"/>
</dbReference>
<dbReference type="Proteomes" id="UP000697127">
    <property type="component" value="Unassembled WGS sequence"/>
</dbReference>
<accession>A0A9P6WPQ9</accession>
<dbReference type="InterPro" id="IPR001461">
    <property type="entry name" value="Aspartic_peptidase_A1"/>
</dbReference>
<evidence type="ECO:0000313" key="5">
    <source>
        <dbReference type="EMBL" id="KAG0690806.1"/>
    </source>
</evidence>
<dbReference type="PRINTS" id="PR00792">
    <property type="entry name" value="PEPSIN"/>
</dbReference>
<dbReference type="PANTHER" id="PTHR47966:SF65">
    <property type="entry name" value="ASPARTIC-TYPE ENDOPEPTIDASE"/>
    <property type="match status" value="1"/>
</dbReference>
<evidence type="ECO:0000259" key="4">
    <source>
        <dbReference type="PROSITE" id="PS51767"/>
    </source>
</evidence>
<keyword evidence="6" id="KW-1185">Reference proteome</keyword>
<comment type="similarity">
    <text evidence="1">Belongs to the peptidase A1 family.</text>
</comment>
<evidence type="ECO:0000313" key="6">
    <source>
        <dbReference type="Proteomes" id="UP000697127"/>
    </source>
</evidence>
<dbReference type="PANTHER" id="PTHR47966">
    <property type="entry name" value="BETA-SITE APP-CLEAVING ENZYME, ISOFORM A-RELATED"/>
    <property type="match status" value="1"/>
</dbReference>
<comment type="caution">
    <text evidence="5">The sequence shown here is derived from an EMBL/GenBank/DDBJ whole genome shotgun (WGS) entry which is preliminary data.</text>
</comment>
<evidence type="ECO:0000256" key="1">
    <source>
        <dbReference type="ARBA" id="ARBA00007447"/>
    </source>
</evidence>
<dbReference type="InterPro" id="IPR033121">
    <property type="entry name" value="PEPTIDASE_A1"/>
</dbReference>
<dbReference type="Gene3D" id="2.40.70.10">
    <property type="entry name" value="Acid Proteases"/>
    <property type="match status" value="3"/>
</dbReference>
<dbReference type="SUPFAM" id="SSF50630">
    <property type="entry name" value="Acid proteases"/>
    <property type="match status" value="1"/>
</dbReference>
<name>A0A9P6WPQ9_9ASCO</name>
<organism evidence="5 6">
    <name type="scientific">Pichia californica</name>
    <dbReference type="NCBI Taxonomy" id="460514"/>
    <lineage>
        <taxon>Eukaryota</taxon>
        <taxon>Fungi</taxon>
        <taxon>Dikarya</taxon>
        <taxon>Ascomycota</taxon>
        <taxon>Saccharomycotina</taxon>
        <taxon>Pichiomycetes</taxon>
        <taxon>Pichiales</taxon>
        <taxon>Pichiaceae</taxon>
        <taxon>Pichia</taxon>
    </lineage>
</organism>
<reference evidence="5" key="1">
    <citation type="submission" date="2020-11" db="EMBL/GenBank/DDBJ databases">
        <title>Kefir isolates.</title>
        <authorList>
            <person name="Marcisauskas S."/>
            <person name="Kim Y."/>
            <person name="Blasche S."/>
        </authorList>
    </citation>
    <scope>NUCLEOTIDE SEQUENCE</scope>
    <source>
        <strain evidence="5">Olga-1</strain>
    </source>
</reference>
<dbReference type="InterPro" id="IPR021109">
    <property type="entry name" value="Peptidase_aspartic_dom_sf"/>
</dbReference>
<feature type="domain" description="Peptidase A1" evidence="4">
    <location>
        <begin position="82"/>
        <end position="523"/>
    </location>
</feature>
<dbReference type="AlphaFoldDB" id="A0A9P6WPQ9"/>